<keyword evidence="3" id="KW-1185">Reference proteome</keyword>
<name>A0A840G7M2_RHOTE</name>
<accession>A0A840G7M2</accession>
<dbReference type="AlphaFoldDB" id="A0A840G7M2"/>
<organism evidence="2 3">
    <name type="scientific">Rhodocyclus tenuis</name>
    <name type="common">Rhodospirillum tenue</name>
    <dbReference type="NCBI Taxonomy" id="1066"/>
    <lineage>
        <taxon>Bacteria</taxon>
        <taxon>Pseudomonadati</taxon>
        <taxon>Pseudomonadota</taxon>
        <taxon>Betaproteobacteria</taxon>
        <taxon>Rhodocyclales</taxon>
        <taxon>Rhodocyclaceae</taxon>
        <taxon>Rhodocyclus</taxon>
    </lineage>
</organism>
<feature type="domain" description="Polysaccharide pyruvyl transferase" evidence="1">
    <location>
        <begin position="14"/>
        <end position="333"/>
    </location>
</feature>
<dbReference type="PANTHER" id="PTHR36836">
    <property type="entry name" value="COLANIC ACID BIOSYNTHESIS PROTEIN WCAK"/>
    <property type="match status" value="1"/>
</dbReference>
<evidence type="ECO:0000259" key="1">
    <source>
        <dbReference type="Pfam" id="PF04230"/>
    </source>
</evidence>
<dbReference type="RefSeq" id="WP_184415127.1">
    <property type="nucleotide sequence ID" value="NZ_JACIGE010000008.1"/>
</dbReference>
<dbReference type="Pfam" id="PF04230">
    <property type="entry name" value="PS_pyruv_trans"/>
    <property type="match status" value="1"/>
</dbReference>
<evidence type="ECO:0000313" key="3">
    <source>
        <dbReference type="Proteomes" id="UP000587070"/>
    </source>
</evidence>
<proteinExistence type="predicted"/>
<dbReference type="InterPro" id="IPR007345">
    <property type="entry name" value="Polysacch_pyruvyl_Trfase"/>
</dbReference>
<protein>
    <recommendedName>
        <fullName evidence="1">Polysaccharide pyruvyl transferase domain-containing protein</fullName>
    </recommendedName>
</protein>
<dbReference type="PANTHER" id="PTHR36836:SF1">
    <property type="entry name" value="COLANIC ACID BIOSYNTHESIS PROTEIN WCAK"/>
    <property type="match status" value="1"/>
</dbReference>
<dbReference type="EMBL" id="JACIGE010000008">
    <property type="protein sequence ID" value="MBB4247876.1"/>
    <property type="molecule type" value="Genomic_DNA"/>
</dbReference>
<gene>
    <name evidence="2" type="ORF">GGD90_002262</name>
</gene>
<evidence type="ECO:0000313" key="2">
    <source>
        <dbReference type="EMBL" id="MBB4247876.1"/>
    </source>
</evidence>
<reference evidence="2 3" key="1">
    <citation type="submission" date="2020-08" db="EMBL/GenBank/DDBJ databases">
        <title>Genome sequencing of Purple Non-Sulfur Bacteria from various extreme environments.</title>
        <authorList>
            <person name="Mayer M."/>
        </authorList>
    </citation>
    <scope>NUCLEOTIDE SEQUENCE [LARGE SCALE GENOMIC DNA]</scope>
    <source>
        <strain evidence="2 3">2761</strain>
    </source>
</reference>
<comment type="caution">
    <text evidence="2">The sequence shown here is derived from an EMBL/GenBank/DDBJ whole genome shotgun (WGS) entry which is preliminary data.</text>
</comment>
<sequence length="403" mass="43577">MCGVALLGAFDRFNYGDLLFPVIAKREFAANSPLACVRTYALARSDLSRFGAEPTRSLRTLLQPGSLVEGDAVIFAGGGTIGAQWSAMHGNLLGRGGNVMLYYLHRLLGDDAVQALSRQRFGGCSALPWVIAPEDLPFPVPVAYNAVGASEVVNLSPELRSRTLETLGRASYVSVRDATSYALLAPVEAQAPLFMAPDSAVLMSEHFSVDWLAARASPALLARVDEAPYVCFQADVRYVRRHREAIVAALGEIYGRYGLPAALLPIGRYVGLEDQIALRELHARLKTPSFLVGGHASIWETMLVMAKASLFIGSSLHGAVTAQSFAVPHLGLDDPRRQKLGHYLATWDIAEQALCIAVHEMADLAGQALAVADEVRQSLRRHLIALSRRNFERMAGACAIAWA</sequence>
<dbReference type="Proteomes" id="UP000587070">
    <property type="component" value="Unassembled WGS sequence"/>
</dbReference>